<dbReference type="InterPro" id="IPR037401">
    <property type="entry name" value="SnoaL-like"/>
</dbReference>
<name>A0AAE3H6W8_9BACT</name>
<feature type="domain" description="DUF4440" evidence="2">
    <location>
        <begin position="32"/>
        <end position="134"/>
    </location>
</feature>
<protein>
    <recommendedName>
        <fullName evidence="5">Nuclear transport factor 2 family protein</fullName>
    </recommendedName>
</protein>
<dbReference type="Pfam" id="PF14534">
    <property type="entry name" value="DUF4440"/>
    <property type="match status" value="1"/>
</dbReference>
<dbReference type="Proteomes" id="UP001204144">
    <property type="component" value="Unassembled WGS sequence"/>
</dbReference>
<evidence type="ECO:0000313" key="4">
    <source>
        <dbReference type="Proteomes" id="UP001204144"/>
    </source>
</evidence>
<dbReference type="Pfam" id="PF13474">
    <property type="entry name" value="SnoaL_3"/>
    <property type="match status" value="1"/>
</dbReference>
<dbReference type="Gene3D" id="3.10.450.50">
    <property type="match status" value="2"/>
</dbReference>
<accession>A0AAE3H6W8</accession>
<feature type="domain" description="SnoaL-like" evidence="1">
    <location>
        <begin position="161"/>
        <end position="269"/>
    </location>
</feature>
<proteinExistence type="predicted"/>
<dbReference type="AlphaFoldDB" id="A0AAE3H6W8"/>
<comment type="caution">
    <text evidence="3">The sequence shown here is derived from an EMBL/GenBank/DDBJ whole genome shotgun (WGS) entry which is preliminary data.</text>
</comment>
<evidence type="ECO:0008006" key="5">
    <source>
        <dbReference type="Google" id="ProtNLM"/>
    </source>
</evidence>
<gene>
    <name evidence="3" type="ORF">EGI31_24180</name>
</gene>
<evidence type="ECO:0000259" key="1">
    <source>
        <dbReference type="Pfam" id="PF13474"/>
    </source>
</evidence>
<dbReference type="RefSeq" id="WP_255039754.1">
    <property type="nucleotide sequence ID" value="NZ_RJUF01000194.1"/>
</dbReference>
<dbReference type="EMBL" id="RJUF01000194">
    <property type="protein sequence ID" value="MCP9766048.1"/>
    <property type="molecule type" value="Genomic_DNA"/>
</dbReference>
<evidence type="ECO:0000313" key="3">
    <source>
        <dbReference type="EMBL" id="MCP9766048.1"/>
    </source>
</evidence>
<dbReference type="SUPFAM" id="SSF54427">
    <property type="entry name" value="NTF2-like"/>
    <property type="match status" value="2"/>
</dbReference>
<sequence length="273" mass="31150">MKKLIITLLFFVAFIGLYAQKTAPKLTLEQVHQLNGDIEKKPAETFQKYATEGFVFTNGNGKSYNKTELLSVYNYMIQDKHETSEEKIQQIGNTAIITGKIHQRFLQKADRKLVNDYLGVFTYTFVYQNNNWMMAAAQHTNFIAPKTEDETAIKSVLLGETAAFKQSNESKALAYWLNAPYISHYYTAAGLGYVRGEKLITTYKNFLKDHPEIDNSATDFHDYIIRVNGNAAWATWISEVTSNNKKVTVHRASYLEKTNGEWKIASMHSTEAK</sequence>
<dbReference type="InterPro" id="IPR027843">
    <property type="entry name" value="DUF4440"/>
</dbReference>
<dbReference type="InterPro" id="IPR032710">
    <property type="entry name" value="NTF2-like_dom_sf"/>
</dbReference>
<reference evidence="3 4" key="1">
    <citation type="submission" date="2018-11" db="EMBL/GenBank/DDBJ databases">
        <title>Novel bacteria species description.</title>
        <authorList>
            <person name="Han J.-H."/>
        </authorList>
    </citation>
    <scope>NUCLEOTIDE SEQUENCE [LARGE SCALE GENOMIC DNA]</scope>
    <source>
        <strain evidence="3 4">KCTC23259</strain>
    </source>
</reference>
<keyword evidence="4" id="KW-1185">Reference proteome</keyword>
<organism evidence="3 4">
    <name type="scientific">Lacihabitans soyangensis</name>
    <dbReference type="NCBI Taxonomy" id="869394"/>
    <lineage>
        <taxon>Bacteria</taxon>
        <taxon>Pseudomonadati</taxon>
        <taxon>Bacteroidota</taxon>
        <taxon>Cytophagia</taxon>
        <taxon>Cytophagales</taxon>
        <taxon>Leadbetterellaceae</taxon>
        <taxon>Lacihabitans</taxon>
    </lineage>
</organism>
<evidence type="ECO:0000259" key="2">
    <source>
        <dbReference type="Pfam" id="PF14534"/>
    </source>
</evidence>